<proteinExistence type="predicted"/>
<feature type="compositionally biased region" description="Basic and acidic residues" evidence="1">
    <location>
        <begin position="177"/>
        <end position="187"/>
    </location>
</feature>
<feature type="compositionally biased region" description="Low complexity" evidence="1">
    <location>
        <begin position="15"/>
        <end position="31"/>
    </location>
</feature>
<keyword evidence="3" id="KW-1185">Reference proteome</keyword>
<dbReference type="Proteomes" id="UP001365542">
    <property type="component" value="Unassembled WGS sequence"/>
</dbReference>
<organism evidence="2 3">
    <name type="scientific">Orbilia ellipsospora</name>
    <dbReference type="NCBI Taxonomy" id="2528407"/>
    <lineage>
        <taxon>Eukaryota</taxon>
        <taxon>Fungi</taxon>
        <taxon>Dikarya</taxon>
        <taxon>Ascomycota</taxon>
        <taxon>Pezizomycotina</taxon>
        <taxon>Orbiliomycetes</taxon>
        <taxon>Orbiliales</taxon>
        <taxon>Orbiliaceae</taxon>
        <taxon>Orbilia</taxon>
    </lineage>
</organism>
<dbReference type="AlphaFoldDB" id="A0AAV9X2P6"/>
<evidence type="ECO:0000256" key="1">
    <source>
        <dbReference type="SAM" id="MobiDB-lite"/>
    </source>
</evidence>
<feature type="compositionally biased region" description="Pro residues" evidence="1">
    <location>
        <begin position="48"/>
        <end position="58"/>
    </location>
</feature>
<feature type="region of interest" description="Disordered" evidence="1">
    <location>
        <begin position="1"/>
        <end position="63"/>
    </location>
</feature>
<feature type="compositionally biased region" description="Polar residues" evidence="1">
    <location>
        <begin position="297"/>
        <end position="313"/>
    </location>
</feature>
<comment type="caution">
    <text evidence="2">The sequence shown here is derived from an EMBL/GenBank/DDBJ whole genome shotgun (WGS) entry which is preliminary data.</text>
</comment>
<protein>
    <submittedName>
        <fullName evidence="2">Uncharacterized protein</fullName>
    </submittedName>
</protein>
<feature type="region of interest" description="Disordered" evidence="1">
    <location>
        <begin position="297"/>
        <end position="331"/>
    </location>
</feature>
<accession>A0AAV9X2P6</accession>
<dbReference type="EMBL" id="JAVHJO010000011">
    <property type="protein sequence ID" value="KAK6533313.1"/>
    <property type="molecule type" value="Genomic_DNA"/>
</dbReference>
<reference evidence="2 3" key="1">
    <citation type="submission" date="2019-10" db="EMBL/GenBank/DDBJ databases">
        <authorList>
            <person name="Palmer J.M."/>
        </authorList>
    </citation>
    <scope>NUCLEOTIDE SEQUENCE [LARGE SCALE GENOMIC DNA]</scope>
    <source>
        <strain evidence="2 3">TWF694</strain>
    </source>
</reference>
<evidence type="ECO:0000313" key="3">
    <source>
        <dbReference type="Proteomes" id="UP001365542"/>
    </source>
</evidence>
<feature type="region of interest" description="Disordered" evidence="1">
    <location>
        <begin position="160"/>
        <end position="196"/>
    </location>
</feature>
<evidence type="ECO:0000313" key="2">
    <source>
        <dbReference type="EMBL" id="KAK6533313.1"/>
    </source>
</evidence>
<gene>
    <name evidence="2" type="ORF">TWF694_002265</name>
</gene>
<name>A0AAV9X2P6_9PEZI</name>
<sequence length="351" mass="37704">MVRRSQFFPNNRRLPVTPRAPARAAVQAAAPANPPQQHETQDIQSAPIPYPPPPPPHMRPGQQEPIFHEPISMAHLANIESSGFSRERAWAAIALPPEHASYECTIERSETVETEEVEDDDLGEIGETQQPKQLVGSSSSASSFGNHLFISATAPIWDKQASGASAGPSTETPGKGIQKDEGQDKYKIGSPGHGARKSNVVESWADIILHPHSPVTAQLQAEIAPANVLNRENLDLLDICNIPSSSNAAESITPSILDLQGLEFGTEDNTDTATHDHQQSVIGLQTGLERDWNYGGSFQLTPSEGSQSSTSTALFDPPAAGGQNTAARQGRKPAVDLWADIKFWIGRGNGE</sequence>